<dbReference type="RefSeq" id="WP_089689775.1">
    <property type="nucleotide sequence ID" value="NZ_FNWQ01000001.1"/>
</dbReference>
<dbReference type="GO" id="GO:0004175">
    <property type="term" value="F:endopeptidase activity"/>
    <property type="evidence" value="ECO:0007669"/>
    <property type="project" value="UniProtKB-ARBA"/>
</dbReference>
<dbReference type="InterPro" id="IPR003675">
    <property type="entry name" value="Rce1/LyrA-like_dom"/>
</dbReference>
<evidence type="ECO:0000313" key="4">
    <source>
        <dbReference type="Proteomes" id="UP000198561"/>
    </source>
</evidence>
<feature type="transmembrane region" description="Helical" evidence="1">
    <location>
        <begin position="49"/>
        <end position="70"/>
    </location>
</feature>
<protein>
    <submittedName>
        <fullName evidence="3">CAAX protease self-immunity</fullName>
    </submittedName>
</protein>
<evidence type="ECO:0000256" key="1">
    <source>
        <dbReference type="SAM" id="Phobius"/>
    </source>
</evidence>
<dbReference type="STRING" id="680127.SAMN05421593_0540"/>
<keyword evidence="3" id="KW-0645">Protease</keyword>
<keyword evidence="1" id="KW-0472">Membrane</keyword>
<feature type="transmembrane region" description="Helical" evidence="1">
    <location>
        <begin position="77"/>
        <end position="94"/>
    </location>
</feature>
<dbReference type="Pfam" id="PF02517">
    <property type="entry name" value="Rce1-like"/>
    <property type="match status" value="1"/>
</dbReference>
<gene>
    <name evidence="3" type="ORF">SAMN05421593_0540</name>
</gene>
<proteinExistence type="predicted"/>
<dbReference type="AlphaFoldDB" id="A0A1H6GXI3"/>
<feature type="transmembrane region" description="Helical" evidence="1">
    <location>
        <begin position="100"/>
        <end position="119"/>
    </location>
</feature>
<keyword evidence="1" id="KW-0812">Transmembrane</keyword>
<keyword evidence="1" id="KW-1133">Transmembrane helix</keyword>
<dbReference type="Proteomes" id="UP000198561">
    <property type="component" value="Unassembled WGS sequence"/>
</dbReference>
<organism evidence="3 4">
    <name type="scientific">Chryseobacterium culicis</name>
    <dbReference type="NCBI Taxonomy" id="680127"/>
    <lineage>
        <taxon>Bacteria</taxon>
        <taxon>Pseudomonadati</taxon>
        <taxon>Bacteroidota</taxon>
        <taxon>Flavobacteriia</taxon>
        <taxon>Flavobacteriales</taxon>
        <taxon>Weeksellaceae</taxon>
        <taxon>Chryseobacterium group</taxon>
        <taxon>Chryseobacterium</taxon>
    </lineage>
</organism>
<keyword evidence="3" id="KW-0378">Hydrolase</keyword>
<sequence>MKKTVTFFFASFALALLNGYFFNYLNDAYFHFNVHQNKYANISEGELNFIAIFIAPFVETFLFQYLPYLILIKWIRLHNNLLCIVIMSVIFASMHSYNWLYIVMTFFGGIILNNLYAYYYKHARTYSFILTVLFHSLFNLYGYLFIV</sequence>
<dbReference type="GO" id="GO:0080120">
    <property type="term" value="P:CAAX-box protein maturation"/>
    <property type="evidence" value="ECO:0007669"/>
    <property type="project" value="UniProtKB-ARBA"/>
</dbReference>
<evidence type="ECO:0000313" key="3">
    <source>
        <dbReference type="EMBL" id="SEH27916.1"/>
    </source>
</evidence>
<evidence type="ECO:0000259" key="2">
    <source>
        <dbReference type="Pfam" id="PF02517"/>
    </source>
</evidence>
<feature type="domain" description="CAAX prenyl protease 2/Lysostaphin resistance protein A-like" evidence="2">
    <location>
        <begin position="49"/>
        <end position="140"/>
    </location>
</feature>
<dbReference type="OrthoDB" id="1260290at2"/>
<accession>A0A1H6GXI3</accession>
<name>A0A1H6GXI3_CHRCI</name>
<feature type="transmembrane region" description="Helical" evidence="1">
    <location>
        <begin position="126"/>
        <end position="146"/>
    </location>
</feature>
<dbReference type="EMBL" id="FNWQ01000001">
    <property type="protein sequence ID" value="SEH27916.1"/>
    <property type="molecule type" value="Genomic_DNA"/>
</dbReference>
<reference evidence="3 4" key="1">
    <citation type="submission" date="2016-10" db="EMBL/GenBank/DDBJ databases">
        <authorList>
            <person name="de Groot N.N."/>
        </authorList>
    </citation>
    <scope>NUCLEOTIDE SEQUENCE [LARGE SCALE GENOMIC DNA]</scope>
    <source>
        <strain evidence="3 4">DSM 23031</strain>
    </source>
</reference>
<dbReference type="GO" id="GO:0006508">
    <property type="term" value="P:proteolysis"/>
    <property type="evidence" value="ECO:0007669"/>
    <property type="project" value="UniProtKB-KW"/>
</dbReference>